<dbReference type="VEuPathDB" id="VectorBase:LOC119165910"/>
<evidence type="ECO:0000313" key="3">
    <source>
        <dbReference type="EMBL" id="KAH8008882.1"/>
    </source>
</evidence>
<reference evidence="3" key="1">
    <citation type="journal article" date="2020" name="Cell">
        <title>Large-Scale Comparative Analyses of Tick Genomes Elucidate Their Genetic Diversity and Vector Capacities.</title>
        <authorList>
            <consortium name="Tick Genome and Microbiome Consortium (TIGMIC)"/>
            <person name="Jia N."/>
            <person name="Wang J."/>
            <person name="Shi W."/>
            <person name="Du L."/>
            <person name="Sun Y."/>
            <person name="Zhan W."/>
            <person name="Jiang J.F."/>
            <person name="Wang Q."/>
            <person name="Zhang B."/>
            <person name="Ji P."/>
            <person name="Bell-Sakyi L."/>
            <person name="Cui X.M."/>
            <person name="Yuan T.T."/>
            <person name="Jiang B.G."/>
            <person name="Yang W.F."/>
            <person name="Lam T.T."/>
            <person name="Chang Q.C."/>
            <person name="Ding S.J."/>
            <person name="Wang X.J."/>
            <person name="Zhu J.G."/>
            <person name="Ruan X.D."/>
            <person name="Zhao L."/>
            <person name="Wei J.T."/>
            <person name="Ye R.Z."/>
            <person name="Que T.C."/>
            <person name="Du C.H."/>
            <person name="Zhou Y.H."/>
            <person name="Cheng J.X."/>
            <person name="Dai P.F."/>
            <person name="Guo W.B."/>
            <person name="Han X.H."/>
            <person name="Huang E.J."/>
            <person name="Li L.F."/>
            <person name="Wei W."/>
            <person name="Gao Y.C."/>
            <person name="Liu J.Z."/>
            <person name="Shao H.Z."/>
            <person name="Wang X."/>
            <person name="Wang C.C."/>
            <person name="Yang T.C."/>
            <person name="Huo Q.B."/>
            <person name="Li W."/>
            <person name="Chen H.Y."/>
            <person name="Chen S.E."/>
            <person name="Zhou L.G."/>
            <person name="Ni X.B."/>
            <person name="Tian J.H."/>
            <person name="Sheng Y."/>
            <person name="Liu T."/>
            <person name="Pan Y.S."/>
            <person name="Xia L.Y."/>
            <person name="Li J."/>
            <person name="Zhao F."/>
            <person name="Cao W.C."/>
        </authorList>
    </citation>
    <scope>NUCLEOTIDE SEQUENCE</scope>
    <source>
        <strain evidence="3">Rmic-2018</strain>
    </source>
</reference>
<feature type="coiled-coil region" evidence="1">
    <location>
        <begin position="101"/>
        <end position="164"/>
    </location>
</feature>
<keyword evidence="4" id="KW-1185">Reference proteome</keyword>
<protein>
    <submittedName>
        <fullName evidence="3">Uncharacterized protein</fullName>
    </submittedName>
</protein>
<name>A0A9J6D4D3_RHIMP</name>
<feature type="compositionally biased region" description="Basic and acidic residues" evidence="2">
    <location>
        <begin position="76"/>
        <end position="97"/>
    </location>
</feature>
<proteinExistence type="predicted"/>
<sequence>MCSGESFQLLCVVPQNNGGGFNHPFSPGTSSSRLCRKSSYRSLTKTVSGLSSTPERNTQSRVCVAIVAEEGGEFQGGDKEDRATTINHEKDRPDSHLEDDVRTWEELLADAQHRLRDQHQQSVQFEMQLLDRDTELANMWSSNEEEFQRQRAFQESELDDVRMQAVDLRAKTTQVQRDHHRDATQVQARIVEVNNKEAEYNKNEKRIKELEFER</sequence>
<dbReference type="EMBL" id="JABSTU010000011">
    <property type="protein sequence ID" value="KAH8008882.1"/>
    <property type="molecule type" value="Genomic_DNA"/>
</dbReference>
<feature type="region of interest" description="Disordered" evidence="2">
    <location>
        <begin position="73"/>
        <end position="97"/>
    </location>
</feature>
<comment type="caution">
    <text evidence="3">The sequence shown here is derived from an EMBL/GenBank/DDBJ whole genome shotgun (WGS) entry which is preliminary data.</text>
</comment>
<dbReference type="AlphaFoldDB" id="A0A9J6D4D3"/>
<evidence type="ECO:0000256" key="2">
    <source>
        <dbReference type="SAM" id="MobiDB-lite"/>
    </source>
</evidence>
<evidence type="ECO:0000256" key="1">
    <source>
        <dbReference type="SAM" id="Coils"/>
    </source>
</evidence>
<evidence type="ECO:0000313" key="4">
    <source>
        <dbReference type="Proteomes" id="UP000821866"/>
    </source>
</evidence>
<dbReference type="Proteomes" id="UP000821866">
    <property type="component" value="Chromosome 9"/>
</dbReference>
<accession>A0A9J6D4D3</accession>
<keyword evidence="1" id="KW-0175">Coiled coil</keyword>
<gene>
    <name evidence="3" type="ORF">HPB51_006904</name>
</gene>
<reference evidence="3" key="2">
    <citation type="submission" date="2021-09" db="EMBL/GenBank/DDBJ databases">
        <authorList>
            <person name="Jia N."/>
            <person name="Wang J."/>
            <person name="Shi W."/>
            <person name="Du L."/>
            <person name="Sun Y."/>
            <person name="Zhan W."/>
            <person name="Jiang J."/>
            <person name="Wang Q."/>
            <person name="Zhang B."/>
            <person name="Ji P."/>
            <person name="Sakyi L.B."/>
            <person name="Cui X."/>
            <person name="Yuan T."/>
            <person name="Jiang B."/>
            <person name="Yang W."/>
            <person name="Lam T.T.-Y."/>
            <person name="Chang Q."/>
            <person name="Ding S."/>
            <person name="Wang X."/>
            <person name="Zhu J."/>
            <person name="Ruan X."/>
            <person name="Zhao L."/>
            <person name="Wei J."/>
            <person name="Que T."/>
            <person name="Du C."/>
            <person name="Cheng J."/>
            <person name="Dai P."/>
            <person name="Han X."/>
            <person name="Huang E."/>
            <person name="Gao Y."/>
            <person name="Liu J."/>
            <person name="Shao H."/>
            <person name="Ye R."/>
            <person name="Li L."/>
            <person name="Wei W."/>
            <person name="Wang X."/>
            <person name="Wang C."/>
            <person name="Huo Q."/>
            <person name="Li W."/>
            <person name="Guo W."/>
            <person name="Chen H."/>
            <person name="Chen S."/>
            <person name="Zhou L."/>
            <person name="Zhou L."/>
            <person name="Ni X."/>
            <person name="Tian J."/>
            <person name="Zhou Y."/>
            <person name="Sheng Y."/>
            <person name="Liu T."/>
            <person name="Pan Y."/>
            <person name="Xia L."/>
            <person name="Li J."/>
            <person name="Zhao F."/>
            <person name="Cao W."/>
        </authorList>
    </citation>
    <scope>NUCLEOTIDE SEQUENCE</scope>
    <source>
        <strain evidence="3">Rmic-2018</strain>
        <tissue evidence="3">Larvae</tissue>
    </source>
</reference>
<organism evidence="3 4">
    <name type="scientific">Rhipicephalus microplus</name>
    <name type="common">Cattle tick</name>
    <name type="synonym">Boophilus microplus</name>
    <dbReference type="NCBI Taxonomy" id="6941"/>
    <lineage>
        <taxon>Eukaryota</taxon>
        <taxon>Metazoa</taxon>
        <taxon>Ecdysozoa</taxon>
        <taxon>Arthropoda</taxon>
        <taxon>Chelicerata</taxon>
        <taxon>Arachnida</taxon>
        <taxon>Acari</taxon>
        <taxon>Parasitiformes</taxon>
        <taxon>Ixodida</taxon>
        <taxon>Ixodoidea</taxon>
        <taxon>Ixodidae</taxon>
        <taxon>Rhipicephalinae</taxon>
        <taxon>Rhipicephalus</taxon>
        <taxon>Boophilus</taxon>
    </lineage>
</organism>